<keyword evidence="1" id="KW-0175">Coiled coil</keyword>
<keyword evidence="4" id="KW-1185">Reference proteome</keyword>
<dbReference type="AlphaFoldDB" id="A0A484N384"/>
<proteinExistence type="predicted"/>
<protein>
    <recommendedName>
        <fullName evidence="2">MATH domain-containing protein</fullName>
    </recommendedName>
</protein>
<dbReference type="InterPro" id="IPR050804">
    <property type="entry name" value="MCC"/>
</dbReference>
<dbReference type="InterPro" id="IPR002083">
    <property type="entry name" value="MATH/TRAF_dom"/>
</dbReference>
<evidence type="ECO:0000259" key="2">
    <source>
        <dbReference type="PROSITE" id="PS50144"/>
    </source>
</evidence>
<evidence type="ECO:0000313" key="4">
    <source>
        <dbReference type="Proteomes" id="UP000595140"/>
    </source>
</evidence>
<dbReference type="Gene3D" id="2.60.210.10">
    <property type="entry name" value="Apoptosis, Tumor Necrosis Factor Receptor Associated Protein 2, Chain A"/>
    <property type="match status" value="1"/>
</dbReference>
<dbReference type="Proteomes" id="UP000595140">
    <property type="component" value="Unassembled WGS sequence"/>
</dbReference>
<accession>A0A484N384</accession>
<dbReference type="SMART" id="SM00061">
    <property type="entry name" value="MATH"/>
    <property type="match status" value="1"/>
</dbReference>
<dbReference type="PROSITE" id="PS50144">
    <property type="entry name" value="MATH"/>
    <property type="match status" value="1"/>
</dbReference>
<evidence type="ECO:0000313" key="3">
    <source>
        <dbReference type="EMBL" id="VFQ95299.1"/>
    </source>
</evidence>
<dbReference type="PANTHER" id="PTHR46236:SF35">
    <property type="entry name" value="MATH DOMAIN-CONTAINING PROTEIN"/>
    <property type="match status" value="1"/>
</dbReference>
<dbReference type="SUPFAM" id="SSF49599">
    <property type="entry name" value="TRAF domain-like"/>
    <property type="match status" value="1"/>
</dbReference>
<dbReference type="PANTHER" id="PTHR46236">
    <property type="entry name" value="TRAF-LIKE SUPERFAMILY PROTEIN"/>
    <property type="match status" value="1"/>
</dbReference>
<dbReference type="CDD" id="cd00121">
    <property type="entry name" value="MATH"/>
    <property type="match status" value="1"/>
</dbReference>
<dbReference type="EMBL" id="OOIL02005599">
    <property type="protein sequence ID" value="VFQ95299.1"/>
    <property type="molecule type" value="Genomic_DNA"/>
</dbReference>
<dbReference type="Pfam" id="PF22486">
    <property type="entry name" value="MATH_2"/>
    <property type="match status" value="1"/>
</dbReference>
<sequence length="171" mass="19367">MSKFTWTIDNFSKLNGEKQYSKTFDANGNKWRVLIFPKGNSTDHLSVYLDVANSDILPEDWEIPLSCRIFLVNQIHCNKSINKETMHTFNSHESDWGFTRFIPLNKLHNKSGGYIVNDTCVIEVEVYGYYTGPIDKDSDSSVAIDPVEPVYIQAQSLLDSLPKPPSLGFGV</sequence>
<gene>
    <name evidence="3" type="ORF">CCAM_LOCUS37075</name>
</gene>
<dbReference type="InterPro" id="IPR008974">
    <property type="entry name" value="TRAF-like"/>
</dbReference>
<organism evidence="3 4">
    <name type="scientific">Cuscuta campestris</name>
    <dbReference type="NCBI Taxonomy" id="132261"/>
    <lineage>
        <taxon>Eukaryota</taxon>
        <taxon>Viridiplantae</taxon>
        <taxon>Streptophyta</taxon>
        <taxon>Embryophyta</taxon>
        <taxon>Tracheophyta</taxon>
        <taxon>Spermatophyta</taxon>
        <taxon>Magnoliopsida</taxon>
        <taxon>eudicotyledons</taxon>
        <taxon>Gunneridae</taxon>
        <taxon>Pentapetalae</taxon>
        <taxon>asterids</taxon>
        <taxon>lamiids</taxon>
        <taxon>Solanales</taxon>
        <taxon>Convolvulaceae</taxon>
        <taxon>Cuscuteae</taxon>
        <taxon>Cuscuta</taxon>
        <taxon>Cuscuta subgen. Grammica</taxon>
        <taxon>Cuscuta sect. Cleistogrammica</taxon>
    </lineage>
</organism>
<dbReference type="OrthoDB" id="1272127at2759"/>
<feature type="domain" description="MATH" evidence="2">
    <location>
        <begin position="1"/>
        <end position="126"/>
    </location>
</feature>
<reference evidence="3 4" key="1">
    <citation type="submission" date="2018-04" db="EMBL/GenBank/DDBJ databases">
        <authorList>
            <person name="Vogel A."/>
        </authorList>
    </citation>
    <scope>NUCLEOTIDE SEQUENCE [LARGE SCALE GENOMIC DNA]</scope>
</reference>
<name>A0A484N384_9ASTE</name>
<evidence type="ECO:0000256" key="1">
    <source>
        <dbReference type="ARBA" id="ARBA00023054"/>
    </source>
</evidence>